<accession>A0A1X2H7M2</accession>
<sequence length="274" mass="31062">MSPPVSTTTQTASTPTVAIDGRLYHNIESSSYCLPRDEDEQDRLNSEHFAIKALFSSNVLPQVESSLPVNANILDIGCGSGSWVMEMAIEHPEAHVTGLDMADMFPTAIRPENVTFQQHNLLDGLPYDDNTFDFVHMRQLIVALRAPEWPAILVEIRRVLKPGGLVQLMESDFTDRGQDIAIASKLHQLLEDARFHDIYQETRTFQFGQEGDPIAGEMLWSWKAAMHSLKPFLAHRLLKNPDEYSAAIDRYIQECTLYNWHLKLWALCARKPAE</sequence>
<dbReference type="Gene3D" id="3.40.50.150">
    <property type="entry name" value="Vaccinia Virus protein VP39"/>
    <property type="match status" value="1"/>
</dbReference>
<keyword evidence="2" id="KW-0808">Transferase</keyword>
<protein>
    <submittedName>
        <fullName evidence="2">S-adenosyl-L-methionine-dependent methyltransferase</fullName>
    </submittedName>
</protein>
<proteinExistence type="predicted"/>
<dbReference type="SUPFAM" id="SSF53335">
    <property type="entry name" value="S-adenosyl-L-methionine-dependent methyltransferases"/>
    <property type="match status" value="1"/>
</dbReference>
<dbReference type="InterPro" id="IPR041698">
    <property type="entry name" value="Methyltransf_25"/>
</dbReference>
<name>A0A1X2H7M2_SYNRA</name>
<evidence type="ECO:0000313" key="2">
    <source>
        <dbReference type="EMBL" id="ORY94565.1"/>
    </source>
</evidence>
<evidence type="ECO:0000313" key="3">
    <source>
        <dbReference type="Proteomes" id="UP000242180"/>
    </source>
</evidence>
<keyword evidence="3" id="KW-1185">Reference proteome</keyword>
<dbReference type="Proteomes" id="UP000242180">
    <property type="component" value="Unassembled WGS sequence"/>
</dbReference>
<comment type="caution">
    <text evidence="2">The sequence shown here is derived from an EMBL/GenBank/DDBJ whole genome shotgun (WGS) entry which is preliminary data.</text>
</comment>
<dbReference type="CDD" id="cd02440">
    <property type="entry name" value="AdoMet_MTases"/>
    <property type="match status" value="1"/>
</dbReference>
<feature type="domain" description="Methyltransferase" evidence="1">
    <location>
        <begin position="73"/>
        <end position="164"/>
    </location>
</feature>
<dbReference type="GO" id="GO:0032259">
    <property type="term" value="P:methylation"/>
    <property type="evidence" value="ECO:0007669"/>
    <property type="project" value="UniProtKB-KW"/>
</dbReference>
<organism evidence="2 3">
    <name type="scientific">Syncephalastrum racemosum</name>
    <name type="common">Filamentous fungus</name>
    <dbReference type="NCBI Taxonomy" id="13706"/>
    <lineage>
        <taxon>Eukaryota</taxon>
        <taxon>Fungi</taxon>
        <taxon>Fungi incertae sedis</taxon>
        <taxon>Mucoromycota</taxon>
        <taxon>Mucoromycotina</taxon>
        <taxon>Mucoromycetes</taxon>
        <taxon>Mucorales</taxon>
        <taxon>Syncephalastraceae</taxon>
        <taxon>Syncephalastrum</taxon>
    </lineage>
</organism>
<reference evidence="2 3" key="1">
    <citation type="submission" date="2016-07" db="EMBL/GenBank/DDBJ databases">
        <title>Pervasive Adenine N6-methylation of Active Genes in Fungi.</title>
        <authorList>
            <consortium name="DOE Joint Genome Institute"/>
            <person name="Mondo S.J."/>
            <person name="Dannebaum R.O."/>
            <person name="Kuo R.C."/>
            <person name="Labutti K."/>
            <person name="Haridas S."/>
            <person name="Kuo A."/>
            <person name="Salamov A."/>
            <person name="Ahrendt S.R."/>
            <person name="Lipzen A."/>
            <person name="Sullivan W."/>
            <person name="Andreopoulos W.B."/>
            <person name="Clum A."/>
            <person name="Lindquist E."/>
            <person name="Daum C."/>
            <person name="Ramamoorthy G.K."/>
            <person name="Gryganskyi A."/>
            <person name="Culley D."/>
            <person name="Magnuson J.K."/>
            <person name="James T.Y."/>
            <person name="O'Malley M.A."/>
            <person name="Stajich J.E."/>
            <person name="Spatafora J.W."/>
            <person name="Visel A."/>
            <person name="Grigoriev I.V."/>
        </authorList>
    </citation>
    <scope>NUCLEOTIDE SEQUENCE [LARGE SCALE GENOMIC DNA]</scope>
    <source>
        <strain evidence="2 3">NRRL 2496</strain>
    </source>
</reference>
<dbReference type="OMA" id="IELMETQ"/>
<dbReference type="OrthoDB" id="2013972at2759"/>
<dbReference type="STRING" id="13706.A0A1X2H7M2"/>
<evidence type="ECO:0000259" key="1">
    <source>
        <dbReference type="Pfam" id="PF13649"/>
    </source>
</evidence>
<dbReference type="InterPro" id="IPR029063">
    <property type="entry name" value="SAM-dependent_MTases_sf"/>
</dbReference>
<gene>
    <name evidence="2" type="ORF">BCR43DRAFT_442592</name>
</gene>
<dbReference type="PANTHER" id="PTHR43591">
    <property type="entry name" value="METHYLTRANSFERASE"/>
    <property type="match status" value="1"/>
</dbReference>
<dbReference type="EMBL" id="MCGN01000007">
    <property type="protein sequence ID" value="ORY94565.1"/>
    <property type="molecule type" value="Genomic_DNA"/>
</dbReference>
<dbReference type="InParanoid" id="A0A1X2H7M2"/>
<keyword evidence="2" id="KW-0489">Methyltransferase</keyword>
<dbReference type="Pfam" id="PF13649">
    <property type="entry name" value="Methyltransf_25"/>
    <property type="match status" value="1"/>
</dbReference>
<dbReference type="AlphaFoldDB" id="A0A1X2H7M2"/>
<dbReference type="GO" id="GO:0008168">
    <property type="term" value="F:methyltransferase activity"/>
    <property type="evidence" value="ECO:0007669"/>
    <property type="project" value="UniProtKB-KW"/>
</dbReference>